<reference evidence="2 3" key="1">
    <citation type="journal article" date="2018" name="Elife">
        <title>Functional genomics of lipid metabolism in the oleaginous yeast Rhodosporidium toruloides.</title>
        <authorList>
            <person name="Coradetti S.T."/>
            <person name="Pinel D."/>
            <person name="Geiselman G."/>
            <person name="Ito M."/>
            <person name="Mondo S."/>
            <person name="Reilly M.C."/>
            <person name="Cheng Y.F."/>
            <person name="Bauer S."/>
            <person name="Grigoriev I."/>
            <person name="Gladden J.M."/>
            <person name="Simmons B.A."/>
            <person name="Brem R."/>
            <person name="Arkin A.P."/>
            <person name="Skerker J.M."/>
        </authorList>
    </citation>
    <scope>NUCLEOTIDE SEQUENCE [LARGE SCALE GENOMIC DNA]</scope>
    <source>
        <strain evidence="2 3">NBRC 0880</strain>
    </source>
</reference>
<dbReference type="AlphaFoldDB" id="A0A2T0AD98"/>
<evidence type="ECO:0000256" key="1">
    <source>
        <dbReference type="SAM" id="MobiDB-lite"/>
    </source>
</evidence>
<accession>A0A2T0AD98</accession>
<sequence length="409" mass="45536">MHLHGRPPRETLRAVRLFFFSDPLRLAEQVHGRLPRRQRRNRHHVLRPSTRILPHHLGVVGGIPRHVSDSPRGDERHPSYEGDTSRGGALQAEEAGGEAEDGAEASGTAQAASAVAVQRIRGRNALPSAVRRARHRRCPQEVPGRQAASVFHGRYFPCRVHLVSPPPTPVCSESLRLTRTPAHVFSAHRFDCRNLSAEGLPAVSVLFLEDEVQAAIDTFRGIERQPLPVDFWDSTAQQASARIDKRPISLAVLMKWIASPSKVVVSKDSPLEPLATYFQPEAIPQAHRILTIRVHRVIGYIRGGHMRLAHLDIFSNHQGYMLWSNVGYVCRTLLLYYPPISTDSTLARSIGPHLDLVTEIVSPKPRTPSSSYQHTAPHCFPLPAQPHLHLPFLVVTRAHSPQAMLSIPL</sequence>
<evidence type="ECO:0000313" key="2">
    <source>
        <dbReference type="EMBL" id="PRQ75981.1"/>
    </source>
</evidence>
<proteinExistence type="predicted"/>
<dbReference type="OrthoDB" id="2370221at2759"/>
<evidence type="ECO:0000313" key="3">
    <source>
        <dbReference type="Proteomes" id="UP000239560"/>
    </source>
</evidence>
<feature type="compositionally biased region" description="Basic and acidic residues" evidence="1">
    <location>
        <begin position="66"/>
        <end position="84"/>
    </location>
</feature>
<gene>
    <name evidence="2" type="ORF">AAT19DRAFT_13003</name>
</gene>
<name>A0A2T0AD98_RHOTO</name>
<dbReference type="Proteomes" id="UP000239560">
    <property type="component" value="Unassembled WGS sequence"/>
</dbReference>
<feature type="region of interest" description="Disordered" evidence="1">
    <location>
        <begin position="60"/>
        <end position="110"/>
    </location>
</feature>
<comment type="caution">
    <text evidence="2">The sequence shown here is derived from an EMBL/GenBank/DDBJ whole genome shotgun (WGS) entry which is preliminary data.</text>
</comment>
<organism evidence="2 3">
    <name type="scientific">Rhodotorula toruloides</name>
    <name type="common">Yeast</name>
    <name type="synonym">Rhodosporidium toruloides</name>
    <dbReference type="NCBI Taxonomy" id="5286"/>
    <lineage>
        <taxon>Eukaryota</taxon>
        <taxon>Fungi</taxon>
        <taxon>Dikarya</taxon>
        <taxon>Basidiomycota</taxon>
        <taxon>Pucciniomycotina</taxon>
        <taxon>Microbotryomycetes</taxon>
        <taxon>Sporidiobolales</taxon>
        <taxon>Sporidiobolaceae</taxon>
        <taxon>Rhodotorula</taxon>
    </lineage>
</organism>
<dbReference type="EMBL" id="LCTV02000003">
    <property type="protein sequence ID" value="PRQ75981.1"/>
    <property type="molecule type" value="Genomic_DNA"/>
</dbReference>
<protein>
    <submittedName>
        <fullName evidence="2">Uncharacterized protein</fullName>
    </submittedName>
</protein>